<sequence>MNDAKEEKSLSNSAENNHHESVSEKVKARGQWSNKTEFILSILGYAIGLGNIWRFPYLCYRNGGGAFLVPYLIMLVFCGIPLFFLETSLGQFASVGCTKLFNICPLFKGAGYAMIVVNLVVCTYFNTICAYPLIFLIHSFKSKLPWQFCSNSWNTIFCKGFIDEQGFNTSHSISSIKAIDLKTPADEFFHHKILQISPEVTDVGGIVWPLFVANMVSWIITYVCIIRGIKSVGKVVYFTATFPFFILTILFIRGVTLPGAWKGIKYYIVPDWDELTNVKFVQVETVITAIMDEFPNLRKRHSLVTVGIVFLMMCISTIYTTNGGMYWLQLFDWYSASIPVVLICLAEVFMVGWIYGVKKFRRDIEFMLNDKLPLFWIISWKMTTPILLLFIFIMVIVFNTRIVYHKSTYPDWMVAIGWFSSIASMMCIPLYMIYRLTYVEKGTIKERLTSSLKDTNWGPADPGHRELWEKHIGITSDIAHQNRSQGHELKPV</sequence>
<evidence type="ECO:0000256" key="5">
    <source>
        <dbReference type="ARBA" id="ARBA00022847"/>
    </source>
</evidence>
<dbReference type="RefSeq" id="XP_050515856.1">
    <property type="nucleotide sequence ID" value="XM_050659899.1"/>
</dbReference>
<protein>
    <recommendedName>
        <fullName evidence="8">Transporter</fullName>
    </recommendedName>
</protein>
<feature type="transmembrane region" description="Helical" evidence="10">
    <location>
        <begin position="110"/>
        <end position="137"/>
    </location>
</feature>
<dbReference type="PROSITE" id="PS00610">
    <property type="entry name" value="NA_NEUROTRAN_SYMP_1"/>
    <property type="match status" value="1"/>
</dbReference>
<evidence type="ECO:0000313" key="11">
    <source>
        <dbReference type="EnsemblMetazoa" id="XP_050515856.1"/>
    </source>
</evidence>
<evidence type="ECO:0000256" key="8">
    <source>
        <dbReference type="RuleBase" id="RU003732"/>
    </source>
</evidence>
<accession>A0ABM5L090</accession>
<feature type="transmembrane region" description="Helical" evidence="10">
    <location>
        <begin position="375"/>
        <end position="400"/>
    </location>
</feature>
<dbReference type="Pfam" id="PF00209">
    <property type="entry name" value="SNF"/>
    <property type="match status" value="2"/>
</dbReference>
<feature type="transmembrane region" description="Helical" evidence="10">
    <location>
        <begin position="206"/>
        <end position="229"/>
    </location>
</feature>
<dbReference type="Proteomes" id="UP001652700">
    <property type="component" value="Unplaced"/>
</dbReference>
<feature type="region of interest" description="Disordered" evidence="9">
    <location>
        <begin position="1"/>
        <end position="28"/>
    </location>
</feature>
<feature type="transmembrane region" description="Helical" evidence="10">
    <location>
        <begin position="412"/>
        <end position="434"/>
    </location>
</feature>
<dbReference type="InterPro" id="IPR000175">
    <property type="entry name" value="Na/ntran_symport"/>
</dbReference>
<dbReference type="PANTHER" id="PTHR11616:SF241">
    <property type="entry name" value="SODIUM- AND CHLORIDE-DEPENDENT GLYCINE TRANSPORTER 2"/>
    <property type="match status" value="1"/>
</dbReference>
<comment type="subcellular location">
    <subcellularLocation>
        <location evidence="1">Membrane</location>
        <topology evidence="1">Multi-pass membrane protein</topology>
    </subcellularLocation>
</comment>
<keyword evidence="7 10" id="KW-0472">Membrane</keyword>
<evidence type="ECO:0000256" key="1">
    <source>
        <dbReference type="ARBA" id="ARBA00004141"/>
    </source>
</evidence>
<dbReference type="InterPro" id="IPR037272">
    <property type="entry name" value="SNS_sf"/>
</dbReference>
<reference evidence="11" key="1">
    <citation type="submission" date="2025-05" db="UniProtKB">
        <authorList>
            <consortium name="EnsemblMetazoa"/>
        </authorList>
    </citation>
    <scope>IDENTIFICATION</scope>
</reference>
<keyword evidence="6 10" id="KW-1133">Transmembrane helix</keyword>
<dbReference type="PANTHER" id="PTHR11616">
    <property type="entry name" value="SODIUM/CHLORIDE DEPENDENT TRANSPORTER"/>
    <property type="match status" value="1"/>
</dbReference>
<feature type="compositionally biased region" description="Basic and acidic residues" evidence="9">
    <location>
        <begin position="16"/>
        <end position="27"/>
    </location>
</feature>
<comment type="similarity">
    <text evidence="2 8">Belongs to the sodium:neurotransmitter symporter (SNF) (TC 2.A.22) family.</text>
</comment>
<feature type="transmembrane region" description="Helical" evidence="10">
    <location>
        <begin position="235"/>
        <end position="255"/>
    </location>
</feature>
<feature type="transmembrane region" description="Helical" evidence="10">
    <location>
        <begin position="333"/>
        <end position="355"/>
    </location>
</feature>
<dbReference type="PRINTS" id="PR00176">
    <property type="entry name" value="NANEUSMPORT"/>
</dbReference>
<evidence type="ECO:0000256" key="4">
    <source>
        <dbReference type="ARBA" id="ARBA00022692"/>
    </source>
</evidence>
<proteinExistence type="inferred from homology"/>
<keyword evidence="12" id="KW-1185">Reference proteome</keyword>
<evidence type="ECO:0000256" key="6">
    <source>
        <dbReference type="ARBA" id="ARBA00022989"/>
    </source>
</evidence>
<evidence type="ECO:0000313" key="12">
    <source>
        <dbReference type="Proteomes" id="UP001652700"/>
    </source>
</evidence>
<dbReference type="PROSITE" id="PS50267">
    <property type="entry name" value="NA_NEUROTRAN_SYMP_3"/>
    <property type="match status" value="1"/>
</dbReference>
<dbReference type="GeneID" id="114337564"/>
<evidence type="ECO:0000256" key="10">
    <source>
        <dbReference type="SAM" id="Phobius"/>
    </source>
</evidence>
<keyword evidence="4 8" id="KW-0812">Transmembrane</keyword>
<feature type="transmembrane region" description="Helical" evidence="10">
    <location>
        <begin position="38"/>
        <end position="55"/>
    </location>
</feature>
<name>A0ABM5L090_DIAVI</name>
<keyword evidence="5 8" id="KW-0769">Symport</keyword>
<evidence type="ECO:0000256" key="2">
    <source>
        <dbReference type="ARBA" id="ARBA00006459"/>
    </source>
</evidence>
<evidence type="ECO:0000256" key="7">
    <source>
        <dbReference type="ARBA" id="ARBA00023136"/>
    </source>
</evidence>
<dbReference type="EnsemblMetazoa" id="XM_050659899.1">
    <property type="protein sequence ID" value="XP_050515856.1"/>
    <property type="gene ID" value="LOC114337564"/>
</dbReference>
<evidence type="ECO:0000256" key="3">
    <source>
        <dbReference type="ARBA" id="ARBA00022448"/>
    </source>
</evidence>
<feature type="transmembrane region" description="Helical" evidence="10">
    <location>
        <begin position="67"/>
        <end position="85"/>
    </location>
</feature>
<organism evidence="11 12">
    <name type="scientific">Diabrotica virgifera virgifera</name>
    <name type="common">western corn rootworm</name>
    <dbReference type="NCBI Taxonomy" id="50390"/>
    <lineage>
        <taxon>Eukaryota</taxon>
        <taxon>Metazoa</taxon>
        <taxon>Ecdysozoa</taxon>
        <taxon>Arthropoda</taxon>
        <taxon>Hexapoda</taxon>
        <taxon>Insecta</taxon>
        <taxon>Pterygota</taxon>
        <taxon>Neoptera</taxon>
        <taxon>Endopterygota</taxon>
        <taxon>Coleoptera</taxon>
        <taxon>Polyphaga</taxon>
        <taxon>Cucujiformia</taxon>
        <taxon>Chrysomeloidea</taxon>
        <taxon>Chrysomelidae</taxon>
        <taxon>Galerucinae</taxon>
        <taxon>Diabroticina</taxon>
        <taxon>Diabroticites</taxon>
        <taxon>Diabrotica</taxon>
    </lineage>
</organism>
<keyword evidence="3 8" id="KW-0813">Transport</keyword>
<dbReference type="SUPFAM" id="SSF161070">
    <property type="entry name" value="SNF-like"/>
    <property type="match status" value="1"/>
</dbReference>
<evidence type="ECO:0000256" key="9">
    <source>
        <dbReference type="SAM" id="MobiDB-lite"/>
    </source>
</evidence>
<feature type="transmembrane region" description="Helical" evidence="10">
    <location>
        <begin position="303"/>
        <end position="321"/>
    </location>
</feature>